<name>A0A972VYD7_9GAMM</name>
<comment type="caution">
    <text evidence="9">The sequence shown here is derived from an EMBL/GenBank/DDBJ whole genome shotgun (WGS) entry which is preliminary data.</text>
</comment>
<keyword evidence="6" id="KW-0175">Coiled coil</keyword>
<feature type="transmembrane region" description="Helical" evidence="7">
    <location>
        <begin position="180"/>
        <end position="199"/>
    </location>
</feature>
<evidence type="ECO:0000256" key="5">
    <source>
        <dbReference type="ARBA" id="ARBA00023136"/>
    </source>
</evidence>
<dbReference type="GO" id="GO:0016020">
    <property type="term" value="C:membrane"/>
    <property type="evidence" value="ECO:0007669"/>
    <property type="project" value="UniProtKB-SubCell"/>
</dbReference>
<evidence type="ECO:0000256" key="4">
    <source>
        <dbReference type="ARBA" id="ARBA00022989"/>
    </source>
</evidence>
<keyword evidence="2 7" id="KW-0812">Transmembrane</keyword>
<dbReference type="Gene3D" id="2.30.30.40">
    <property type="entry name" value="SH3 Domains"/>
    <property type="match status" value="1"/>
</dbReference>
<gene>
    <name evidence="9" type="ORF">HQ497_11355</name>
</gene>
<dbReference type="EMBL" id="JABMOJ010000430">
    <property type="protein sequence ID" value="NQV65948.1"/>
    <property type="molecule type" value="Genomic_DNA"/>
</dbReference>
<evidence type="ECO:0000256" key="6">
    <source>
        <dbReference type="SAM" id="Coils"/>
    </source>
</evidence>
<dbReference type="AlphaFoldDB" id="A0A972VYD7"/>
<keyword evidence="4 7" id="KW-1133">Transmembrane helix</keyword>
<feature type="domain" description="SH3b" evidence="8">
    <location>
        <begin position="9"/>
        <end position="76"/>
    </location>
</feature>
<sequence>MLSSAAALAETLYVHDKLYVPLRTGISNQHQILHKGIRSGTALELLEADPESGYSRVRLPDGLEGWIQTQYLTDSPIAADLLDQATSRLRNQQAENKANIDQLVALRRQLSVLSDDRQTLSQLNQALTEELQKIKELAANVIMIQSQNEALQTERKSLNAQVGELQVAVDAISSNNDRDWFVRGAGTVLLSLLAGFIIARRFYHRRTNDEWT</sequence>
<evidence type="ECO:0000256" key="1">
    <source>
        <dbReference type="ARBA" id="ARBA00004167"/>
    </source>
</evidence>
<dbReference type="NCBIfam" id="TIGR04211">
    <property type="entry name" value="SH3_and_anchor"/>
    <property type="match status" value="1"/>
</dbReference>
<evidence type="ECO:0000256" key="2">
    <source>
        <dbReference type="ARBA" id="ARBA00022692"/>
    </source>
</evidence>
<dbReference type="InterPro" id="IPR016476">
    <property type="entry name" value="SH3_dom_pro"/>
</dbReference>
<accession>A0A972VYD7</accession>
<keyword evidence="3" id="KW-0732">Signal</keyword>
<feature type="coiled-coil region" evidence="6">
    <location>
        <begin position="82"/>
        <end position="168"/>
    </location>
</feature>
<evidence type="ECO:0000256" key="7">
    <source>
        <dbReference type="SAM" id="Phobius"/>
    </source>
</evidence>
<dbReference type="Proteomes" id="UP000754644">
    <property type="component" value="Unassembled WGS sequence"/>
</dbReference>
<organism evidence="9 10">
    <name type="scientific">SAR86 cluster bacterium</name>
    <dbReference type="NCBI Taxonomy" id="2030880"/>
    <lineage>
        <taxon>Bacteria</taxon>
        <taxon>Pseudomonadati</taxon>
        <taxon>Pseudomonadota</taxon>
        <taxon>Gammaproteobacteria</taxon>
        <taxon>SAR86 cluster</taxon>
    </lineage>
</organism>
<protein>
    <submittedName>
        <fullName evidence="9">TIGR04211 family SH3 domain-containing protein</fullName>
    </submittedName>
</protein>
<evidence type="ECO:0000313" key="9">
    <source>
        <dbReference type="EMBL" id="NQV65948.1"/>
    </source>
</evidence>
<reference evidence="9" key="1">
    <citation type="submission" date="2020-05" db="EMBL/GenBank/DDBJ databases">
        <title>Sulfur intermediates as new biogeochemical hubs in an aquatic model microbial ecosystem.</title>
        <authorList>
            <person name="Vigneron A."/>
        </authorList>
    </citation>
    <scope>NUCLEOTIDE SEQUENCE</scope>
    <source>
        <strain evidence="9">Bin.250</strain>
    </source>
</reference>
<evidence type="ECO:0000313" key="10">
    <source>
        <dbReference type="Proteomes" id="UP000754644"/>
    </source>
</evidence>
<dbReference type="PROSITE" id="PS51781">
    <property type="entry name" value="SH3B"/>
    <property type="match status" value="1"/>
</dbReference>
<comment type="subcellular location">
    <subcellularLocation>
        <location evidence="1">Membrane</location>
        <topology evidence="1">Single-pass membrane protein</topology>
    </subcellularLocation>
</comment>
<evidence type="ECO:0000256" key="3">
    <source>
        <dbReference type="ARBA" id="ARBA00022729"/>
    </source>
</evidence>
<keyword evidence="5 7" id="KW-0472">Membrane</keyword>
<evidence type="ECO:0000259" key="8">
    <source>
        <dbReference type="PROSITE" id="PS51781"/>
    </source>
</evidence>
<proteinExistence type="predicted"/>
<dbReference type="InterPro" id="IPR003646">
    <property type="entry name" value="SH3-like_bac-type"/>
</dbReference>